<dbReference type="Proteomes" id="UP001142055">
    <property type="component" value="Chromosome 2"/>
</dbReference>
<evidence type="ECO:0000259" key="21">
    <source>
        <dbReference type="PROSITE" id="PS50011"/>
    </source>
</evidence>
<name>A0A9Q0M970_BLOTA</name>
<comment type="caution">
    <text evidence="23">The sequence shown here is derived from an EMBL/GenBank/DDBJ whole genome shotgun (WGS) entry which is preliminary data.</text>
</comment>
<evidence type="ECO:0000256" key="8">
    <source>
        <dbReference type="ARBA" id="ARBA00022840"/>
    </source>
</evidence>
<keyword evidence="8 17" id="KW-0067">ATP-binding</keyword>
<dbReference type="SUPFAM" id="SSF48726">
    <property type="entry name" value="Immunoglobulin"/>
    <property type="match status" value="2"/>
</dbReference>
<keyword evidence="6 17" id="KW-0547">Nucleotide-binding</keyword>
<evidence type="ECO:0000256" key="5">
    <source>
        <dbReference type="ARBA" id="ARBA00022692"/>
    </source>
</evidence>
<keyword evidence="14" id="KW-0325">Glycoprotein</keyword>
<sequence length="1064" mass="122242">MFTFKWIDPWNIIQLIVLITCLLINHRLISAECPIERPKLLIDISQFNSTQMTSRGIDYIDLRVGSNLTLQCEAPMLDSNGEQVGERYIEWILPEYHPLYESQLPEYMNLTEEIMHGTKGVIIRSTLRIIDLESNDVGYYLCLYSQHIQLSEEYLRTNKNSMYLYVTDPENLFVKSMPILTAIHNRSIDIGCRPSSSHTIVTLFRVDSNTGKHIELPYEHKENVLKELPIMIDDKDTLRHGIEHATKPIINYIQNSVAFVGQNFSLSCQVEKAHSSHVFIKWQFVNQSCFKSNTRTIFQIEDTETISLRKGRDLVRVNLTMTNVDHQYNGATFECVVNDVSMAQRTTRFPLKIYDEPILQMVPMSGISQLLRCNRRLNFEMEIVSIPNELKYLNLTWFKNRSNQTISIGDSRVIIFKHYYTNTNGSGLYGKRVIRAGLVIRKLVPDDTGLYILKASLMNGLINKNITLELEVLPCHISDLDENYFIYLLVIGLIIFMMMLFIFLLVNRIRIEKKAKKDLEILSYNLLSNAGADSKGIFSPLDPNLPIHEQVDLLRYDYRWEFSLNNLDFGPILGQGAFGKVYKATAFGMKTYPKGYSHVASVDGESNNCGMEVAVKMLKHYATMEQLKSLLSELKVLNYIGCHVNIVNLLGACTSNLVKGELYVMVEYCCYGNLQQYLMRNRHKFVRTPRAESLRSSIRSVTESRLNSDIDDETFDEAHKDHFKNRLANILSHNFLHGKTHHRSQGYDSATIRFNANGDGNVGLKTATIPRVNDQSIYIDDLIDYAFQCASGMQYLTSRKLIHRDLAARNVLLAQNNIVKICDFGLARDCADYGTNYVKKHDEPLPIKWMAIESLRDKVYTSKSDVWSYGVFLWEIFNLGVTPYPGMIVDSDFYNRLVGGYRMEQPKHSPDSMYRMMLDCWHENPDERPDFSTIVDTLRIQVGTQFLEMYDMIARLYEKDNSERLSDETKFYETLQNVNNKGHDGTMTSDGSNTSDYLAMCDHFSRQSSVVVENNANTQPTTSAMAVTTNLSTLRTRGTQNNQMEPTYVQMEMSTNSIWDTIVV</sequence>
<reference evidence="23" key="1">
    <citation type="submission" date="2022-12" db="EMBL/GenBank/DDBJ databases">
        <title>Genome assemblies of Blomia tropicalis.</title>
        <authorList>
            <person name="Cui Y."/>
        </authorList>
    </citation>
    <scope>NUCLEOTIDE SEQUENCE</scope>
    <source>
        <tissue evidence="23">Adult mites</tissue>
    </source>
</reference>
<evidence type="ECO:0000259" key="22">
    <source>
        <dbReference type="PROSITE" id="PS50835"/>
    </source>
</evidence>
<feature type="binding site" evidence="17">
    <location>
        <position position="616"/>
    </location>
    <ligand>
        <name>ATP</name>
        <dbReference type="ChEBI" id="CHEBI:30616"/>
    </ligand>
</feature>
<evidence type="ECO:0000256" key="19">
    <source>
        <dbReference type="PIRSR" id="PIRSR000615-4"/>
    </source>
</evidence>
<evidence type="ECO:0000256" key="15">
    <source>
        <dbReference type="ARBA" id="ARBA00023319"/>
    </source>
</evidence>
<dbReference type="GO" id="GO:0007169">
    <property type="term" value="P:cell surface receptor protein tyrosine kinase signaling pathway"/>
    <property type="evidence" value="ECO:0007669"/>
    <property type="project" value="InterPro"/>
</dbReference>
<feature type="transmembrane region" description="Helical" evidence="20">
    <location>
        <begin position="484"/>
        <end position="506"/>
    </location>
</feature>
<dbReference type="Gene3D" id="1.10.510.10">
    <property type="entry name" value="Transferase(Phosphotransferase) domain 1"/>
    <property type="match status" value="1"/>
</dbReference>
<dbReference type="EMBL" id="JAPWDV010000002">
    <property type="protein sequence ID" value="KAJ6219500.1"/>
    <property type="molecule type" value="Genomic_DNA"/>
</dbReference>
<dbReference type="GO" id="GO:0005886">
    <property type="term" value="C:plasma membrane"/>
    <property type="evidence" value="ECO:0007669"/>
    <property type="project" value="TreeGrafter"/>
</dbReference>
<dbReference type="InterPro" id="IPR020635">
    <property type="entry name" value="Tyr_kinase_cat_dom"/>
</dbReference>
<feature type="domain" description="Ig-like" evidence="22">
    <location>
        <begin position="248"/>
        <end position="347"/>
    </location>
</feature>
<evidence type="ECO:0000313" key="24">
    <source>
        <dbReference type="Proteomes" id="UP001142055"/>
    </source>
</evidence>
<feature type="site" description="Important for interaction with phosphotyrosine-binding proteins" evidence="19">
    <location>
        <position position="950"/>
    </location>
</feature>
<dbReference type="SMART" id="SM00219">
    <property type="entry name" value="TyrKc"/>
    <property type="match status" value="1"/>
</dbReference>
<dbReference type="InterPro" id="IPR013783">
    <property type="entry name" value="Ig-like_fold"/>
</dbReference>
<dbReference type="PROSITE" id="PS50835">
    <property type="entry name" value="IG_LIKE"/>
    <property type="match status" value="2"/>
</dbReference>
<feature type="active site" description="Proton acceptor" evidence="16">
    <location>
        <position position="805"/>
    </location>
</feature>
<dbReference type="InterPro" id="IPR036179">
    <property type="entry name" value="Ig-like_dom_sf"/>
</dbReference>
<keyword evidence="12" id="KW-1015">Disulfide bond</keyword>
<dbReference type="GO" id="GO:0043235">
    <property type="term" value="C:receptor complex"/>
    <property type="evidence" value="ECO:0007669"/>
    <property type="project" value="TreeGrafter"/>
</dbReference>
<feature type="binding site" evidence="17">
    <location>
        <begin position="574"/>
        <end position="581"/>
    </location>
    <ligand>
        <name>ATP</name>
        <dbReference type="ChEBI" id="CHEBI:30616"/>
    </ligand>
</feature>
<accession>A0A9Q0M970</accession>
<dbReference type="OMA" id="RISWIAK"/>
<keyword evidence="3" id="KW-0597">Phosphoprotein</keyword>
<keyword evidence="18" id="KW-0460">Magnesium</keyword>
<dbReference type="InterPro" id="IPR001245">
    <property type="entry name" value="Ser-Thr/Tyr_kinase_cat_dom"/>
</dbReference>
<keyword evidence="9 20" id="KW-1133">Transmembrane helix</keyword>
<evidence type="ECO:0000256" key="14">
    <source>
        <dbReference type="ARBA" id="ARBA00023180"/>
    </source>
</evidence>
<dbReference type="InterPro" id="IPR003599">
    <property type="entry name" value="Ig_sub"/>
</dbReference>
<dbReference type="PROSITE" id="PS50011">
    <property type="entry name" value="PROTEIN_KINASE_DOM"/>
    <property type="match status" value="1"/>
</dbReference>
<dbReference type="InterPro" id="IPR001824">
    <property type="entry name" value="Tyr_kinase_rcpt_3_CS"/>
</dbReference>
<keyword evidence="24" id="KW-1185">Reference proteome</keyword>
<dbReference type="GO" id="GO:0005524">
    <property type="term" value="F:ATP binding"/>
    <property type="evidence" value="ECO:0007669"/>
    <property type="project" value="UniProtKB-KW"/>
</dbReference>
<evidence type="ECO:0000256" key="6">
    <source>
        <dbReference type="ARBA" id="ARBA00022741"/>
    </source>
</evidence>
<keyword evidence="10 20" id="KW-0472">Membrane</keyword>
<dbReference type="SMART" id="SM00409">
    <property type="entry name" value="IG"/>
    <property type="match status" value="3"/>
</dbReference>
<dbReference type="Gene3D" id="3.30.200.20">
    <property type="entry name" value="Phosphorylase Kinase, domain 1"/>
    <property type="match status" value="1"/>
</dbReference>
<keyword evidence="4" id="KW-0808">Transferase</keyword>
<protein>
    <recommendedName>
        <fullName evidence="2">receptor protein-tyrosine kinase</fullName>
        <ecNumber evidence="2">2.7.10.1</ecNumber>
    </recommendedName>
</protein>
<feature type="binding site" evidence="17">
    <location>
        <position position="809"/>
    </location>
    <ligand>
        <name>ATP</name>
        <dbReference type="ChEBI" id="CHEBI:30616"/>
    </ligand>
</feature>
<evidence type="ECO:0000256" key="13">
    <source>
        <dbReference type="ARBA" id="ARBA00023170"/>
    </source>
</evidence>
<dbReference type="Gene3D" id="2.60.40.10">
    <property type="entry name" value="Immunoglobulins"/>
    <property type="match status" value="2"/>
</dbReference>
<feature type="domain" description="Protein kinase" evidence="21">
    <location>
        <begin position="567"/>
        <end position="947"/>
    </location>
</feature>
<keyword evidence="7" id="KW-0418">Kinase</keyword>
<evidence type="ECO:0000256" key="18">
    <source>
        <dbReference type="PIRSR" id="PIRSR000615-3"/>
    </source>
</evidence>
<dbReference type="PROSITE" id="PS00240">
    <property type="entry name" value="RECEPTOR_TYR_KIN_III"/>
    <property type="match status" value="1"/>
</dbReference>
<evidence type="ECO:0000256" key="9">
    <source>
        <dbReference type="ARBA" id="ARBA00022989"/>
    </source>
</evidence>
<dbReference type="AlphaFoldDB" id="A0A9Q0M970"/>
<dbReference type="GO" id="GO:0046872">
    <property type="term" value="F:metal ion binding"/>
    <property type="evidence" value="ECO:0007669"/>
    <property type="project" value="UniProtKB-KW"/>
</dbReference>
<dbReference type="PROSITE" id="PS00109">
    <property type="entry name" value="PROTEIN_KINASE_TYR"/>
    <property type="match status" value="1"/>
</dbReference>
<keyword evidence="18" id="KW-0479">Metal-binding</keyword>
<dbReference type="GO" id="GO:0004714">
    <property type="term" value="F:transmembrane receptor protein tyrosine kinase activity"/>
    <property type="evidence" value="ECO:0007669"/>
    <property type="project" value="UniProtKB-EC"/>
</dbReference>
<dbReference type="FunFam" id="1.10.510.10:FF:000554">
    <property type="entry name" value="Predicted protein"/>
    <property type="match status" value="1"/>
</dbReference>
<evidence type="ECO:0000313" key="23">
    <source>
        <dbReference type="EMBL" id="KAJ6219500.1"/>
    </source>
</evidence>
<dbReference type="InterPro" id="IPR050122">
    <property type="entry name" value="RTK"/>
</dbReference>
<dbReference type="SUPFAM" id="SSF56112">
    <property type="entry name" value="Protein kinase-like (PK-like)"/>
    <property type="match status" value="1"/>
</dbReference>
<keyword evidence="11" id="KW-0829">Tyrosine-protein kinase</keyword>
<dbReference type="InterPro" id="IPR000719">
    <property type="entry name" value="Prot_kinase_dom"/>
</dbReference>
<dbReference type="PANTHER" id="PTHR24416:SF600">
    <property type="entry name" value="PDGF- AND VEGF-RECEPTOR RELATED, ISOFORM J"/>
    <property type="match status" value="1"/>
</dbReference>
<feature type="binding site" evidence="18">
    <location>
        <position position="810"/>
    </location>
    <ligand>
        <name>Mg(2+)</name>
        <dbReference type="ChEBI" id="CHEBI:18420"/>
    </ligand>
</feature>
<evidence type="ECO:0000256" key="1">
    <source>
        <dbReference type="ARBA" id="ARBA00004479"/>
    </source>
</evidence>
<evidence type="ECO:0000256" key="17">
    <source>
        <dbReference type="PIRSR" id="PIRSR000615-2"/>
    </source>
</evidence>
<evidence type="ECO:0000256" key="3">
    <source>
        <dbReference type="ARBA" id="ARBA00022553"/>
    </source>
</evidence>
<evidence type="ECO:0000256" key="16">
    <source>
        <dbReference type="PIRSR" id="PIRSR000615-1"/>
    </source>
</evidence>
<organism evidence="23 24">
    <name type="scientific">Blomia tropicalis</name>
    <name type="common">Mite</name>
    <dbReference type="NCBI Taxonomy" id="40697"/>
    <lineage>
        <taxon>Eukaryota</taxon>
        <taxon>Metazoa</taxon>
        <taxon>Ecdysozoa</taxon>
        <taxon>Arthropoda</taxon>
        <taxon>Chelicerata</taxon>
        <taxon>Arachnida</taxon>
        <taxon>Acari</taxon>
        <taxon>Acariformes</taxon>
        <taxon>Sarcoptiformes</taxon>
        <taxon>Astigmata</taxon>
        <taxon>Glycyphagoidea</taxon>
        <taxon>Echimyopodidae</taxon>
        <taxon>Blomia</taxon>
    </lineage>
</organism>
<comment type="subcellular location">
    <subcellularLocation>
        <location evidence="1">Membrane</location>
        <topology evidence="1">Single-pass type I membrane protein</topology>
    </subcellularLocation>
</comment>
<dbReference type="InterPro" id="IPR011009">
    <property type="entry name" value="Kinase-like_dom_sf"/>
</dbReference>
<dbReference type="PANTHER" id="PTHR24416">
    <property type="entry name" value="TYROSINE-PROTEIN KINASE RECEPTOR"/>
    <property type="match status" value="1"/>
</dbReference>
<keyword evidence="5 20" id="KW-0812">Transmembrane</keyword>
<keyword evidence="13" id="KW-0675">Receptor</keyword>
<evidence type="ECO:0000256" key="4">
    <source>
        <dbReference type="ARBA" id="ARBA00022679"/>
    </source>
</evidence>
<evidence type="ECO:0000256" key="2">
    <source>
        <dbReference type="ARBA" id="ARBA00011902"/>
    </source>
</evidence>
<gene>
    <name evidence="23" type="ORF">RDWZM_005312</name>
</gene>
<evidence type="ECO:0000256" key="7">
    <source>
        <dbReference type="ARBA" id="ARBA00022777"/>
    </source>
</evidence>
<dbReference type="PIRSF" id="PIRSF000615">
    <property type="entry name" value="TyrPK_CSF1-R"/>
    <property type="match status" value="1"/>
</dbReference>
<feature type="binding site" evidence="18">
    <location>
        <position position="823"/>
    </location>
    <ligand>
        <name>Mg(2+)</name>
        <dbReference type="ChEBI" id="CHEBI:18420"/>
    </ligand>
</feature>
<evidence type="ECO:0000256" key="20">
    <source>
        <dbReference type="SAM" id="Phobius"/>
    </source>
</evidence>
<evidence type="ECO:0000256" key="10">
    <source>
        <dbReference type="ARBA" id="ARBA00023136"/>
    </source>
</evidence>
<dbReference type="InterPro" id="IPR008266">
    <property type="entry name" value="Tyr_kinase_AS"/>
</dbReference>
<dbReference type="Pfam" id="PF07714">
    <property type="entry name" value="PK_Tyr_Ser-Thr"/>
    <property type="match status" value="1"/>
</dbReference>
<evidence type="ECO:0000256" key="12">
    <source>
        <dbReference type="ARBA" id="ARBA00023157"/>
    </source>
</evidence>
<dbReference type="InterPro" id="IPR007110">
    <property type="entry name" value="Ig-like_dom"/>
</dbReference>
<feature type="domain" description="Ig-like" evidence="22">
    <location>
        <begin position="38"/>
        <end position="142"/>
    </location>
</feature>
<dbReference type="EC" id="2.7.10.1" evidence="2"/>
<keyword evidence="15" id="KW-0393">Immunoglobulin domain</keyword>
<evidence type="ECO:0000256" key="11">
    <source>
        <dbReference type="ARBA" id="ARBA00023137"/>
    </source>
</evidence>
<proteinExistence type="predicted"/>